<comment type="caution">
    <text evidence="2">The sequence shown here is derived from an EMBL/GenBank/DDBJ whole genome shotgun (WGS) entry which is preliminary data.</text>
</comment>
<keyword evidence="3" id="KW-1185">Reference proteome</keyword>
<organism evidence="2 3">
    <name type="scientific">Flavobacterium jejuense</name>
    <dbReference type="NCBI Taxonomy" id="1544455"/>
    <lineage>
        <taxon>Bacteria</taxon>
        <taxon>Pseudomonadati</taxon>
        <taxon>Bacteroidota</taxon>
        <taxon>Flavobacteriia</taxon>
        <taxon>Flavobacteriales</taxon>
        <taxon>Flavobacteriaceae</taxon>
        <taxon>Flavobacterium</taxon>
    </lineage>
</organism>
<dbReference type="EMBL" id="VEVQ02000002">
    <property type="protein sequence ID" value="NHN24725.1"/>
    <property type="molecule type" value="Genomic_DNA"/>
</dbReference>
<feature type="transmembrane region" description="Helical" evidence="1">
    <location>
        <begin position="6"/>
        <end position="23"/>
    </location>
</feature>
<evidence type="ECO:0000256" key="1">
    <source>
        <dbReference type="SAM" id="Phobius"/>
    </source>
</evidence>
<reference evidence="3" key="1">
    <citation type="submission" date="2019-05" db="EMBL/GenBank/DDBJ databases">
        <title>Flavobacterium profundi sp. nov., isolated from a deep-sea seamount.</title>
        <authorList>
            <person name="Zhang D.-C."/>
        </authorList>
    </citation>
    <scope>NUCLEOTIDE SEQUENCE [LARGE SCALE GENOMIC DNA]</scope>
    <source>
        <strain evidence="3">EC11</strain>
    </source>
</reference>
<protein>
    <submittedName>
        <fullName evidence="2">Uncharacterized protein</fullName>
    </submittedName>
</protein>
<keyword evidence="1" id="KW-0472">Membrane</keyword>
<evidence type="ECO:0000313" key="3">
    <source>
        <dbReference type="Proteomes" id="UP000817854"/>
    </source>
</evidence>
<reference evidence="2 3" key="3">
    <citation type="submission" date="2020-02" db="EMBL/GenBank/DDBJ databases">
        <title>Flavobacterium profundi sp. nov., isolated from a deep-sea seamount.</title>
        <authorList>
            <person name="Zhang D.-C."/>
        </authorList>
    </citation>
    <scope>NUCLEOTIDE SEQUENCE [LARGE SCALE GENOMIC DNA]</scope>
    <source>
        <strain evidence="2 3">EC11</strain>
    </source>
</reference>
<gene>
    <name evidence="2" type="ORF">FIA58_003465</name>
</gene>
<name>A0ABX0ILQ7_9FLAO</name>
<evidence type="ECO:0000313" key="2">
    <source>
        <dbReference type="EMBL" id="NHN24725.1"/>
    </source>
</evidence>
<accession>A0ABX0ILQ7</accession>
<keyword evidence="1" id="KW-0812">Transmembrane</keyword>
<dbReference type="Proteomes" id="UP000817854">
    <property type="component" value="Unassembled WGS sequence"/>
</dbReference>
<reference evidence="2 3" key="2">
    <citation type="submission" date="2019-05" db="EMBL/GenBank/DDBJ databases">
        <authorList>
            <person name="Lianzixin W."/>
        </authorList>
    </citation>
    <scope>NUCLEOTIDE SEQUENCE [LARGE SCALE GENOMIC DNA]</scope>
    <source>
        <strain evidence="2 3">EC11</strain>
    </source>
</reference>
<dbReference type="RefSeq" id="WP_140960103.1">
    <property type="nucleotide sequence ID" value="NZ_VEVQ02000002.1"/>
</dbReference>
<proteinExistence type="predicted"/>
<sequence>MILVGIIFLCTFIIGNFGFHFYYKNKRVLLFNEIGNRDYVEIKNIETEIYSSNKMSVTTKFYISEIILFEGNLFILLKKSFFGDLIIKNYPIIQISRNENSKKYDGVLRKHVLKKSEFVNTKIRFYTNHQIPIKLTTELELNFANKNKELKIVTEFINEKLN</sequence>
<keyword evidence="1" id="KW-1133">Transmembrane helix</keyword>